<dbReference type="InterPro" id="IPR025332">
    <property type="entry name" value="DUF4238"/>
</dbReference>
<reference evidence="1 2" key="1">
    <citation type="submission" date="2018-08" db="EMBL/GenBank/DDBJ databases">
        <title>Genome and evolution of the arbuscular mycorrhizal fungus Diversispora epigaea (formerly Glomus versiforme) and its bacterial endosymbionts.</title>
        <authorList>
            <person name="Sun X."/>
            <person name="Fei Z."/>
            <person name="Harrison M."/>
        </authorList>
    </citation>
    <scope>NUCLEOTIDE SEQUENCE [LARGE SCALE GENOMIC DNA]</scope>
    <source>
        <strain evidence="1 2">IT104</strain>
    </source>
</reference>
<keyword evidence="2" id="KW-1185">Reference proteome</keyword>
<name>A0A397GBD3_9GLOM</name>
<evidence type="ECO:0000313" key="1">
    <source>
        <dbReference type="EMBL" id="RHZ47777.1"/>
    </source>
</evidence>
<dbReference type="Proteomes" id="UP000266861">
    <property type="component" value="Unassembled WGS sequence"/>
</dbReference>
<dbReference type="EMBL" id="PQFF01000481">
    <property type="protein sequence ID" value="RHZ47777.1"/>
    <property type="molecule type" value="Genomic_DNA"/>
</dbReference>
<dbReference type="AlphaFoldDB" id="A0A397GBD3"/>
<protein>
    <recommendedName>
        <fullName evidence="3">DUF4238 domain-containing protein</fullName>
    </recommendedName>
</protein>
<evidence type="ECO:0008006" key="3">
    <source>
        <dbReference type="Google" id="ProtNLM"/>
    </source>
</evidence>
<accession>A0A397GBD3</accession>
<gene>
    <name evidence="1" type="ORF">Glove_567g22</name>
</gene>
<sequence length="417" mass="49288">MNEINQYHHYIPRFILRNFAIDNCERVFVSSKKIFNQHRKFWLKKKKGELLQTYDRTENELGFSKISKTYGYENMYKDLKHEDAEHVEKKLANIEGQSSKVIRDIIEASKEKSDITLLRKDLQDLRKFLFIMNYRKPHRWDQFTNKRFDPVTLAMVENFMKERNLQSTQEVWLQNVREILETPHEDVPNNMRIFNLDRSDYETRMIDCFLAIWQAGENDEFVMTSNAFGIFEGVNGMMFGFPFQFAFHFFYVISPKLMLVLCHSSFRKEIGLAAVHTIIGPGRHSIFEYVPHPPAIPEYVGLKSNNNNSFKTQLDDKFTFPFVKINSATVHLVNAFILNEAKPDLILSYLSPLYLYKTIVKYHKSIKKLGEIQDFSSMKKTLFTALNKTHKEDLSLRKSFPRGRTRIWHECRIATES</sequence>
<dbReference type="Pfam" id="PF14022">
    <property type="entry name" value="DUF4238"/>
    <property type="match status" value="1"/>
</dbReference>
<proteinExistence type="predicted"/>
<comment type="caution">
    <text evidence="1">The sequence shown here is derived from an EMBL/GenBank/DDBJ whole genome shotgun (WGS) entry which is preliminary data.</text>
</comment>
<organism evidence="1 2">
    <name type="scientific">Diversispora epigaea</name>
    <dbReference type="NCBI Taxonomy" id="1348612"/>
    <lineage>
        <taxon>Eukaryota</taxon>
        <taxon>Fungi</taxon>
        <taxon>Fungi incertae sedis</taxon>
        <taxon>Mucoromycota</taxon>
        <taxon>Glomeromycotina</taxon>
        <taxon>Glomeromycetes</taxon>
        <taxon>Diversisporales</taxon>
        <taxon>Diversisporaceae</taxon>
        <taxon>Diversispora</taxon>
    </lineage>
</organism>
<evidence type="ECO:0000313" key="2">
    <source>
        <dbReference type="Proteomes" id="UP000266861"/>
    </source>
</evidence>
<dbReference type="OrthoDB" id="5340163at2759"/>